<dbReference type="Proteomes" id="UP000271624">
    <property type="component" value="Unassembled WGS sequence"/>
</dbReference>
<name>A0A3S1AGJ7_9CYAN</name>
<accession>A0A3S1AGJ7</accession>
<dbReference type="AlphaFoldDB" id="A0A3S1AGJ7"/>
<gene>
    <name evidence="1" type="ORF">DSM106972_074700</name>
</gene>
<organism evidence="1 2">
    <name type="scientific">Dulcicalothrix desertica PCC 7102</name>
    <dbReference type="NCBI Taxonomy" id="232991"/>
    <lineage>
        <taxon>Bacteria</taxon>
        <taxon>Bacillati</taxon>
        <taxon>Cyanobacteriota</taxon>
        <taxon>Cyanophyceae</taxon>
        <taxon>Nostocales</taxon>
        <taxon>Calotrichaceae</taxon>
        <taxon>Dulcicalothrix</taxon>
    </lineage>
</organism>
<comment type="caution">
    <text evidence="1">The sequence shown here is derived from an EMBL/GenBank/DDBJ whole genome shotgun (WGS) entry which is preliminary data.</text>
</comment>
<dbReference type="NCBIfam" id="NF047389">
    <property type="entry name" value="ATPase_Sll1717"/>
    <property type="match status" value="1"/>
</dbReference>
<evidence type="ECO:0000313" key="2">
    <source>
        <dbReference type="Proteomes" id="UP000271624"/>
    </source>
</evidence>
<reference evidence="1" key="2">
    <citation type="journal article" date="2019" name="Genome Biol. Evol.">
        <title>Day and night: Metabolic profiles and evolutionary relationships of six axenic non-marine cyanobacteria.</title>
        <authorList>
            <person name="Will S.E."/>
            <person name="Henke P."/>
            <person name="Boedeker C."/>
            <person name="Huang S."/>
            <person name="Brinkmann H."/>
            <person name="Rohde M."/>
            <person name="Jarek M."/>
            <person name="Friedl T."/>
            <person name="Seufert S."/>
            <person name="Schumacher M."/>
            <person name="Overmann J."/>
            <person name="Neumann-Schaal M."/>
            <person name="Petersen J."/>
        </authorList>
    </citation>
    <scope>NUCLEOTIDE SEQUENCE [LARGE SCALE GENOMIC DNA]</scope>
    <source>
        <strain evidence="1">PCC 7102</strain>
    </source>
</reference>
<protein>
    <submittedName>
        <fullName evidence="1">Uncharacterized protein</fullName>
    </submittedName>
</protein>
<keyword evidence="2" id="KW-1185">Reference proteome</keyword>
<dbReference type="EMBL" id="RSCL01000024">
    <property type="protein sequence ID" value="RUT00342.1"/>
    <property type="molecule type" value="Genomic_DNA"/>
</dbReference>
<sequence>MNNVNFVPGHGQPRVSVSILESGDLVSYEQQVGEDNWQFFWLNYSILQICSCKPEIRSLSGLSDKLVALSNSEQPPHAEIVSWLVERSRTAQARPQAADELRVIDRWLQQNNQVVWLFYDELDAGFGSSQKDYERRKRALEALLAWWLESGTSSRQIVPKIFLREDIWNQLNFTNTGHYSGRSLQLRWEEPDLWCLVLRQALKSSESLRKVLEQKLGVTVDRLNLIGLEQLRQSLYPLWGERMGRTKKAYTYNWVRNRIADSQDNCFPRSLILLLQKAVELEKAFQTEYSAEITLRPKALIDAFPFVSQQRVAEVRNEYPELEQLLARLQGERSPIDENHLAQIWNLGDGELAFRIKDMIESGIFTERSRPKDPPPRVYGIAELYLYGLDMVRKGQR</sequence>
<proteinExistence type="predicted"/>
<dbReference type="InterPro" id="IPR059206">
    <property type="entry name" value="Sll1717-like"/>
</dbReference>
<reference evidence="1" key="1">
    <citation type="submission" date="2018-12" db="EMBL/GenBank/DDBJ databases">
        <authorList>
            <person name="Will S."/>
            <person name="Neumann-Schaal M."/>
            <person name="Henke P."/>
        </authorList>
    </citation>
    <scope>NUCLEOTIDE SEQUENCE</scope>
    <source>
        <strain evidence="1">PCC 7102</strain>
    </source>
</reference>
<evidence type="ECO:0000313" key="1">
    <source>
        <dbReference type="EMBL" id="RUT00342.1"/>
    </source>
</evidence>